<keyword evidence="1" id="KW-1133">Transmembrane helix</keyword>
<gene>
    <name evidence="2" type="ORF">GCM10010170_059920</name>
</gene>
<dbReference type="EMBL" id="BAAARV010000058">
    <property type="protein sequence ID" value="GAA2363225.1"/>
    <property type="molecule type" value="Genomic_DNA"/>
</dbReference>
<protein>
    <submittedName>
        <fullName evidence="2">Uncharacterized protein</fullName>
    </submittedName>
</protein>
<keyword evidence="3" id="KW-1185">Reference proteome</keyword>
<keyword evidence="1" id="KW-0812">Transmembrane</keyword>
<dbReference type="Proteomes" id="UP001501444">
    <property type="component" value="Unassembled WGS sequence"/>
</dbReference>
<comment type="caution">
    <text evidence="2">The sequence shown here is derived from an EMBL/GenBank/DDBJ whole genome shotgun (WGS) entry which is preliminary data.</text>
</comment>
<evidence type="ECO:0000313" key="3">
    <source>
        <dbReference type="Proteomes" id="UP001501444"/>
    </source>
</evidence>
<reference evidence="2 3" key="1">
    <citation type="journal article" date="2019" name="Int. J. Syst. Evol. Microbiol.">
        <title>The Global Catalogue of Microorganisms (GCM) 10K type strain sequencing project: providing services to taxonomists for standard genome sequencing and annotation.</title>
        <authorList>
            <consortium name="The Broad Institute Genomics Platform"/>
            <consortium name="The Broad Institute Genome Sequencing Center for Infectious Disease"/>
            <person name="Wu L."/>
            <person name="Ma J."/>
        </authorList>
    </citation>
    <scope>NUCLEOTIDE SEQUENCE [LARGE SCALE GENOMIC DNA]</scope>
    <source>
        <strain evidence="2 3">JCM 3272</strain>
    </source>
</reference>
<name>A0ABN3GWS5_9ACTN</name>
<feature type="transmembrane region" description="Helical" evidence="1">
    <location>
        <begin position="44"/>
        <end position="62"/>
    </location>
</feature>
<feature type="transmembrane region" description="Helical" evidence="1">
    <location>
        <begin position="14"/>
        <end position="32"/>
    </location>
</feature>
<accession>A0ABN3GWS5</accession>
<proteinExistence type="predicted"/>
<keyword evidence="1" id="KW-0472">Membrane</keyword>
<dbReference type="RefSeq" id="WP_344615898.1">
    <property type="nucleotide sequence ID" value="NZ_BAAARV010000058.1"/>
</dbReference>
<sequence length="64" mass="6713">MITFSTDASRAADLAPLVMVAVGLAAGALAATQPRVAWFRPRNLALRGFAVAVVVLTLLALLRH</sequence>
<evidence type="ECO:0000256" key="1">
    <source>
        <dbReference type="SAM" id="Phobius"/>
    </source>
</evidence>
<organism evidence="2 3">
    <name type="scientific">Dactylosporangium salmoneum</name>
    <dbReference type="NCBI Taxonomy" id="53361"/>
    <lineage>
        <taxon>Bacteria</taxon>
        <taxon>Bacillati</taxon>
        <taxon>Actinomycetota</taxon>
        <taxon>Actinomycetes</taxon>
        <taxon>Micromonosporales</taxon>
        <taxon>Micromonosporaceae</taxon>
        <taxon>Dactylosporangium</taxon>
    </lineage>
</organism>
<evidence type="ECO:0000313" key="2">
    <source>
        <dbReference type="EMBL" id="GAA2363225.1"/>
    </source>
</evidence>